<gene>
    <name evidence="1" type="ORF">CP373A1_13245</name>
</gene>
<dbReference type="eggNOG" id="COG0431">
    <property type="taxonomic scope" value="Bacteria"/>
</dbReference>
<dbReference type="RefSeq" id="WP_065254714.1">
    <property type="nucleotide sequence ID" value="NZ_JBAMGG010000007.1"/>
</dbReference>
<sequence length="200" mass="22906">MGKLIIINGSPRAKKSNSRKYAEVFKLHYEGEILEYDVISKKHKSLCEKIEAYSDILFIFPLYVDSIPAVLMDFLKVLEQYKIDNKPTINVLINCGFIEPEQNFVAVEIIKLFSKQNGYPFGSVLCIGGGEAIMETPFAFIAKSKIKKFARAINKNRGSFYTVTMPLTKRLYIKASTNYWISYGKRNGITKEQMETMEIE</sequence>
<accession>A0A1B8RMR5</accession>
<evidence type="ECO:0008006" key="3">
    <source>
        <dbReference type="Google" id="ProtNLM"/>
    </source>
</evidence>
<organism evidence="1 2">
    <name type="scientific">Clostridium paraputrificum</name>
    <dbReference type="NCBI Taxonomy" id="29363"/>
    <lineage>
        <taxon>Bacteria</taxon>
        <taxon>Bacillati</taxon>
        <taxon>Bacillota</taxon>
        <taxon>Clostridia</taxon>
        <taxon>Eubacteriales</taxon>
        <taxon>Clostridiaceae</taxon>
        <taxon>Clostridium</taxon>
    </lineage>
</organism>
<dbReference type="AlphaFoldDB" id="A0A1B8RMR5"/>
<name>A0A1B8RMR5_9CLOT</name>
<dbReference type="EMBL" id="MAPZ01000025">
    <property type="protein sequence ID" value="OBY10061.1"/>
    <property type="molecule type" value="Genomic_DNA"/>
</dbReference>
<dbReference type="Proteomes" id="UP000092714">
    <property type="component" value="Unassembled WGS sequence"/>
</dbReference>
<dbReference type="Gene3D" id="3.40.50.360">
    <property type="match status" value="1"/>
</dbReference>
<keyword evidence="2" id="KW-1185">Reference proteome</keyword>
<protein>
    <recommendedName>
        <fullName evidence="3">Flavodoxin-like fold domain-containing protein</fullName>
    </recommendedName>
</protein>
<dbReference type="OrthoDB" id="1026745at2"/>
<dbReference type="InterPro" id="IPR029039">
    <property type="entry name" value="Flavoprotein-like_sf"/>
</dbReference>
<dbReference type="SUPFAM" id="SSF52218">
    <property type="entry name" value="Flavoproteins"/>
    <property type="match status" value="1"/>
</dbReference>
<comment type="caution">
    <text evidence="1">The sequence shown here is derived from an EMBL/GenBank/DDBJ whole genome shotgun (WGS) entry which is preliminary data.</text>
</comment>
<reference evidence="1 2" key="1">
    <citation type="submission" date="2016-06" db="EMBL/GenBank/DDBJ databases">
        <authorList>
            <person name="Kjaerup R.B."/>
            <person name="Dalgaard T.S."/>
            <person name="Juul-Madsen H.R."/>
        </authorList>
    </citation>
    <scope>NUCLEOTIDE SEQUENCE [LARGE SCALE GENOMIC DNA]</scope>
    <source>
        <strain evidence="1 2">373-A1</strain>
    </source>
</reference>
<evidence type="ECO:0000313" key="2">
    <source>
        <dbReference type="Proteomes" id="UP000092714"/>
    </source>
</evidence>
<evidence type="ECO:0000313" key="1">
    <source>
        <dbReference type="EMBL" id="OBY10061.1"/>
    </source>
</evidence>
<proteinExistence type="predicted"/>